<keyword evidence="1" id="KW-0472">Membrane</keyword>
<keyword evidence="1" id="KW-1133">Transmembrane helix</keyword>
<dbReference type="Proteomes" id="UP000325161">
    <property type="component" value="Chromosome"/>
</dbReference>
<reference evidence="2 3" key="1">
    <citation type="submission" date="2019-08" db="EMBL/GenBank/DDBJ databases">
        <title>Amphibian skin-associated Pigmentiphaga: genome sequence and occurrence across geography and hosts.</title>
        <authorList>
            <person name="Bletz M.C."/>
            <person name="Bunk B."/>
            <person name="Sproeer C."/>
            <person name="Biwer P."/>
            <person name="Reiter S."/>
            <person name="Rabemananjara F.C.E."/>
            <person name="Schulz S."/>
            <person name="Overmann J."/>
            <person name="Vences M."/>
        </authorList>
    </citation>
    <scope>NUCLEOTIDE SEQUENCE [LARGE SCALE GENOMIC DNA]</scope>
    <source>
        <strain evidence="2 3">Mada1488</strain>
    </source>
</reference>
<evidence type="ECO:0000313" key="2">
    <source>
        <dbReference type="EMBL" id="QEI08093.1"/>
    </source>
</evidence>
<dbReference type="RefSeq" id="WP_148817317.1">
    <property type="nucleotide sequence ID" value="NZ_CP043046.1"/>
</dbReference>
<accession>A0A5C0B343</accession>
<dbReference type="OrthoDB" id="8689802at2"/>
<evidence type="ECO:0000313" key="3">
    <source>
        <dbReference type="Proteomes" id="UP000325161"/>
    </source>
</evidence>
<organism evidence="2 3">
    <name type="scientific">Pigmentiphaga aceris</name>
    <dbReference type="NCBI Taxonomy" id="1940612"/>
    <lineage>
        <taxon>Bacteria</taxon>
        <taxon>Pseudomonadati</taxon>
        <taxon>Pseudomonadota</taxon>
        <taxon>Betaproteobacteria</taxon>
        <taxon>Burkholderiales</taxon>
        <taxon>Alcaligenaceae</taxon>
        <taxon>Pigmentiphaga</taxon>
    </lineage>
</organism>
<evidence type="ECO:0000256" key="1">
    <source>
        <dbReference type="SAM" id="Phobius"/>
    </source>
</evidence>
<keyword evidence="3" id="KW-1185">Reference proteome</keyword>
<dbReference type="AlphaFoldDB" id="A0A5C0B343"/>
<feature type="transmembrane region" description="Helical" evidence="1">
    <location>
        <begin position="6"/>
        <end position="23"/>
    </location>
</feature>
<keyword evidence="1" id="KW-0812">Transmembrane</keyword>
<name>A0A5C0B343_9BURK</name>
<feature type="transmembrane region" description="Helical" evidence="1">
    <location>
        <begin position="35"/>
        <end position="63"/>
    </location>
</feature>
<sequence>MIGKIWTVWAIAAALCLIPVYFMERAARKVDGASGWMVFGWLSLFGIMLPMGLGLVSLLIWLFR</sequence>
<protein>
    <submittedName>
        <fullName evidence="2">Uncharacterized protein</fullName>
    </submittedName>
</protein>
<dbReference type="EMBL" id="CP043046">
    <property type="protein sequence ID" value="QEI08093.1"/>
    <property type="molecule type" value="Genomic_DNA"/>
</dbReference>
<proteinExistence type="predicted"/>
<gene>
    <name evidence="2" type="ORF">FXN63_21300</name>
</gene>
<dbReference type="KEGG" id="pacr:FXN63_21300"/>